<dbReference type="Proteomes" id="UP000694888">
    <property type="component" value="Unplaced"/>
</dbReference>
<comment type="subcellular location">
    <subcellularLocation>
        <location evidence="1">Cytoplasm</location>
    </subcellularLocation>
</comment>
<evidence type="ECO:0000256" key="6">
    <source>
        <dbReference type="ARBA" id="ARBA00036820"/>
    </source>
</evidence>
<name>A0ABM1AG48_APLCA</name>
<keyword evidence="4" id="KW-0808">Transferase</keyword>
<dbReference type="SUPFAM" id="SSF56112">
    <property type="entry name" value="Protein kinase-like (PK-like)"/>
    <property type="match status" value="1"/>
</dbReference>
<evidence type="ECO:0000256" key="4">
    <source>
        <dbReference type="ARBA" id="ARBA00022679"/>
    </source>
</evidence>
<organism evidence="11 12">
    <name type="scientific">Aplysia californica</name>
    <name type="common">California sea hare</name>
    <dbReference type="NCBI Taxonomy" id="6500"/>
    <lineage>
        <taxon>Eukaryota</taxon>
        <taxon>Metazoa</taxon>
        <taxon>Spiralia</taxon>
        <taxon>Lophotrochozoa</taxon>
        <taxon>Mollusca</taxon>
        <taxon>Gastropoda</taxon>
        <taxon>Heterobranchia</taxon>
        <taxon>Euthyneura</taxon>
        <taxon>Tectipleura</taxon>
        <taxon>Aplysiida</taxon>
        <taxon>Aplysioidea</taxon>
        <taxon>Aplysiidae</taxon>
        <taxon>Aplysia</taxon>
    </lineage>
</organism>
<keyword evidence="5 12" id="KW-0418">Kinase</keyword>
<evidence type="ECO:0000256" key="8">
    <source>
        <dbReference type="ARBA" id="ARBA00038873"/>
    </source>
</evidence>
<dbReference type="InterPro" id="IPR050249">
    <property type="entry name" value="Pseudomonas-type_ThrB"/>
</dbReference>
<accession>A0ABM1AG48</accession>
<evidence type="ECO:0000259" key="10">
    <source>
        <dbReference type="Pfam" id="PF01636"/>
    </source>
</evidence>
<dbReference type="PANTHER" id="PTHR21064">
    <property type="entry name" value="AMINOGLYCOSIDE PHOSPHOTRANSFERASE DOMAIN-CONTAINING PROTEIN-RELATED"/>
    <property type="match status" value="1"/>
</dbReference>
<evidence type="ECO:0000256" key="5">
    <source>
        <dbReference type="ARBA" id="ARBA00022777"/>
    </source>
</evidence>
<dbReference type="InterPro" id="IPR002575">
    <property type="entry name" value="Aminoglycoside_PTrfase"/>
</dbReference>
<dbReference type="PANTHER" id="PTHR21064:SF1">
    <property type="entry name" value="HYDROXYLYSINE KINASE"/>
    <property type="match status" value="1"/>
</dbReference>
<comment type="similarity">
    <text evidence="2">Belongs to the aminoglycoside phosphotransferase family.</text>
</comment>
<comment type="catalytic activity">
    <reaction evidence="6">
        <text>(5R)-5-hydroxy-L-lysine + GTP = (5R)-5-phosphooxy-L-lysine + GDP + H(+)</text>
        <dbReference type="Rhea" id="RHEA:19049"/>
        <dbReference type="ChEBI" id="CHEBI:15378"/>
        <dbReference type="ChEBI" id="CHEBI:37565"/>
        <dbReference type="ChEBI" id="CHEBI:57882"/>
        <dbReference type="ChEBI" id="CHEBI:58189"/>
        <dbReference type="ChEBI" id="CHEBI:58357"/>
        <dbReference type="EC" id="2.7.1.81"/>
    </reaction>
</comment>
<reference evidence="12" key="1">
    <citation type="submission" date="2025-08" db="UniProtKB">
        <authorList>
            <consortium name="RefSeq"/>
        </authorList>
    </citation>
    <scope>IDENTIFICATION</scope>
</reference>
<feature type="domain" description="Aminoglycoside phosphotransferase" evidence="10">
    <location>
        <begin position="9"/>
        <end position="170"/>
    </location>
</feature>
<comment type="function">
    <text evidence="7">Catalyzes the GTP-dependent phosphorylation of 5-hydroxy-L-lysine.</text>
</comment>
<keyword evidence="3" id="KW-0963">Cytoplasm</keyword>
<proteinExistence type="inferred from homology"/>
<dbReference type="GO" id="GO:0016301">
    <property type="term" value="F:kinase activity"/>
    <property type="evidence" value="ECO:0007669"/>
    <property type="project" value="UniProtKB-KW"/>
</dbReference>
<evidence type="ECO:0000256" key="3">
    <source>
        <dbReference type="ARBA" id="ARBA00022490"/>
    </source>
</evidence>
<gene>
    <name evidence="12" type="primary">LOC106014243</name>
</gene>
<evidence type="ECO:0000313" key="12">
    <source>
        <dbReference type="RefSeq" id="XP_012946986.1"/>
    </source>
</evidence>
<dbReference type="GeneID" id="106014243"/>
<keyword evidence="11" id="KW-1185">Reference proteome</keyword>
<dbReference type="Gene3D" id="3.90.1200.10">
    <property type="match status" value="1"/>
</dbReference>
<evidence type="ECO:0000313" key="11">
    <source>
        <dbReference type="Proteomes" id="UP000694888"/>
    </source>
</evidence>
<evidence type="ECO:0000256" key="1">
    <source>
        <dbReference type="ARBA" id="ARBA00004496"/>
    </source>
</evidence>
<dbReference type="RefSeq" id="XP_012946986.1">
    <property type="nucleotide sequence ID" value="XM_013091532.2"/>
</dbReference>
<evidence type="ECO:0000256" key="2">
    <source>
        <dbReference type="ARBA" id="ARBA00006219"/>
    </source>
</evidence>
<evidence type="ECO:0000256" key="7">
    <source>
        <dbReference type="ARBA" id="ARBA00037368"/>
    </source>
</evidence>
<dbReference type="InterPro" id="IPR011009">
    <property type="entry name" value="Kinase-like_dom_sf"/>
</dbReference>
<dbReference type="EC" id="2.7.1.81" evidence="8"/>
<sequence length="258" mass="29314">MKATSKAGEERVHKLAVRTFIPGKELGKVTLTPFILYKVGVFVAQLTRALEDFSHSFFDTFDHIWSLNHFPKVAKGLFAVRDETRRRICEEVLEAFNTEVIPQKAHFRKGHIHGDLNVENILVCETVGQGKSFRVCGLLDFQHSASSYLLYELVICTAYAMMAVSTEVPRPLIPGYVLAGYSSILQLNKAERKVFYNLIASRMVQSLVYGAYNAYLDPANEYVLSTAMCGWETLKQFWETPSKDLEKEWGQIVETYVP</sequence>
<evidence type="ECO:0000256" key="9">
    <source>
        <dbReference type="ARBA" id="ARBA00040505"/>
    </source>
</evidence>
<dbReference type="Pfam" id="PF01636">
    <property type="entry name" value="APH"/>
    <property type="match status" value="1"/>
</dbReference>
<protein>
    <recommendedName>
        <fullName evidence="9">Hydroxylysine kinase</fullName>
        <ecNumber evidence="8">2.7.1.81</ecNumber>
    </recommendedName>
</protein>